<evidence type="ECO:0000313" key="2">
    <source>
        <dbReference type="EMBL" id="RXG26273.1"/>
    </source>
</evidence>
<protein>
    <submittedName>
        <fullName evidence="2">Uncharacterized protein</fullName>
    </submittedName>
</protein>
<proteinExistence type="predicted"/>
<name>A0A4Q0PHB5_9FLAO</name>
<evidence type="ECO:0000313" key="3">
    <source>
        <dbReference type="Proteomes" id="UP000289859"/>
    </source>
</evidence>
<keyword evidence="3" id="KW-1185">Reference proteome</keyword>
<feature type="coiled-coil region" evidence="1">
    <location>
        <begin position="55"/>
        <end position="82"/>
    </location>
</feature>
<reference evidence="2 3" key="1">
    <citation type="submission" date="2018-07" db="EMBL/GenBank/DDBJ databases">
        <title>Leeuwenhoekiella genomics.</title>
        <authorList>
            <person name="Tahon G."/>
            <person name="Willems A."/>
        </authorList>
    </citation>
    <scope>NUCLEOTIDE SEQUENCE [LARGE SCALE GENOMIC DNA]</scope>
    <source>
        <strain evidence="2 3">LMG 29608</strain>
    </source>
</reference>
<evidence type="ECO:0000256" key="1">
    <source>
        <dbReference type="SAM" id="Coils"/>
    </source>
</evidence>
<comment type="caution">
    <text evidence="2">The sequence shown here is derived from an EMBL/GenBank/DDBJ whole genome shotgun (WGS) entry which is preliminary data.</text>
</comment>
<keyword evidence="1" id="KW-0175">Coiled coil</keyword>
<dbReference type="Proteomes" id="UP000289859">
    <property type="component" value="Unassembled WGS sequence"/>
</dbReference>
<sequence>MKKLKNRIKQSEILTLEKIQREFSRHGSFYFAEVVYDSNRKFYDLYIKFNQNEISQNQIEKVNNLNKNREDYINEIEQYLLSTLTKAEQKKETQIKNTKLNVDLIEIQDENKKYDLILICGKHYEYFGFLKKDIGIRVEIKEGKIKSIERKSNTVKANNYKKRSTTSR</sequence>
<dbReference type="AlphaFoldDB" id="A0A4Q0PHB5"/>
<accession>A0A4Q0PHB5</accession>
<dbReference type="EMBL" id="QOVK01000001">
    <property type="protein sequence ID" value="RXG26273.1"/>
    <property type="molecule type" value="Genomic_DNA"/>
</dbReference>
<organism evidence="2 3">
    <name type="scientific">Leeuwenhoekiella polynyae</name>
    <dbReference type="NCBI Taxonomy" id="1550906"/>
    <lineage>
        <taxon>Bacteria</taxon>
        <taxon>Pseudomonadati</taxon>
        <taxon>Bacteroidota</taxon>
        <taxon>Flavobacteriia</taxon>
        <taxon>Flavobacteriales</taxon>
        <taxon>Flavobacteriaceae</taxon>
        <taxon>Leeuwenhoekiella</taxon>
    </lineage>
</organism>
<gene>
    <name evidence="2" type="ORF">DSM02_267</name>
</gene>